<dbReference type="InterPro" id="IPR036397">
    <property type="entry name" value="RNaseH_sf"/>
</dbReference>
<accession>A0A3L6SFJ0</accession>
<evidence type="ECO:0000313" key="3">
    <source>
        <dbReference type="EMBL" id="RLN19324.1"/>
    </source>
</evidence>
<organism evidence="3 4">
    <name type="scientific">Panicum miliaceum</name>
    <name type="common">Proso millet</name>
    <name type="synonym">Broomcorn millet</name>
    <dbReference type="NCBI Taxonomy" id="4540"/>
    <lineage>
        <taxon>Eukaryota</taxon>
        <taxon>Viridiplantae</taxon>
        <taxon>Streptophyta</taxon>
        <taxon>Embryophyta</taxon>
        <taxon>Tracheophyta</taxon>
        <taxon>Spermatophyta</taxon>
        <taxon>Magnoliopsida</taxon>
        <taxon>Liliopsida</taxon>
        <taxon>Poales</taxon>
        <taxon>Poaceae</taxon>
        <taxon>PACMAD clade</taxon>
        <taxon>Panicoideae</taxon>
        <taxon>Panicodae</taxon>
        <taxon>Paniceae</taxon>
        <taxon>Panicinae</taxon>
        <taxon>Panicum</taxon>
        <taxon>Panicum sect. Panicum</taxon>
    </lineage>
</organism>
<dbReference type="GO" id="GO:0004523">
    <property type="term" value="F:RNA-DNA hybrid ribonuclease activity"/>
    <property type="evidence" value="ECO:0007669"/>
    <property type="project" value="InterPro"/>
</dbReference>
<dbReference type="OrthoDB" id="2016287at2759"/>
<dbReference type="Pfam" id="PF13456">
    <property type="entry name" value="RVT_3"/>
    <property type="match status" value="1"/>
</dbReference>
<dbReference type="InterPro" id="IPR012337">
    <property type="entry name" value="RNaseH-like_sf"/>
</dbReference>
<sequence>MEEGSDYYVVRKGDVMAVYKNLSDCQAQICSSVFGPAASAYKGHSWSRKKEEYLSSQGLSNASYVINATELREDIFGPLVPCSFQEIVGSSSNLPAPNHIGIHNVRSYHTGSESVDLNHEARSSSSSHISPANLNHSGAVEAQPVSRQYMVAILHFDGASKGNPGKAGAGAVLMTEDGKMVNGVWQTKHQNMMELCNEVRRLKENFLSFEINHVRREWNAEADSQANIGIMLASGAVSEERGDF</sequence>
<feature type="domain" description="RNase H type-1" evidence="2">
    <location>
        <begin position="180"/>
        <end position="227"/>
    </location>
</feature>
<evidence type="ECO:0000256" key="1">
    <source>
        <dbReference type="SAM" id="MobiDB-lite"/>
    </source>
</evidence>
<dbReference type="STRING" id="4540.A0A3L6SFJ0"/>
<dbReference type="InterPro" id="IPR002156">
    <property type="entry name" value="RNaseH_domain"/>
</dbReference>
<name>A0A3L6SFJ0_PANMI</name>
<proteinExistence type="predicted"/>
<reference evidence="4" key="1">
    <citation type="journal article" date="2019" name="Nat. Commun.">
        <title>The genome of broomcorn millet.</title>
        <authorList>
            <person name="Zou C."/>
            <person name="Miki D."/>
            <person name="Li D."/>
            <person name="Tang Q."/>
            <person name="Xiao L."/>
            <person name="Rajput S."/>
            <person name="Deng P."/>
            <person name="Jia W."/>
            <person name="Huang R."/>
            <person name="Zhang M."/>
            <person name="Sun Y."/>
            <person name="Hu J."/>
            <person name="Fu X."/>
            <person name="Schnable P.S."/>
            <person name="Li F."/>
            <person name="Zhang H."/>
            <person name="Feng B."/>
            <person name="Zhu X."/>
            <person name="Liu R."/>
            <person name="Schnable J.C."/>
            <person name="Zhu J.-K."/>
            <person name="Zhang H."/>
        </authorList>
    </citation>
    <scope>NUCLEOTIDE SEQUENCE [LARGE SCALE GENOMIC DNA]</scope>
</reference>
<dbReference type="SUPFAM" id="SSF53098">
    <property type="entry name" value="Ribonuclease H-like"/>
    <property type="match status" value="1"/>
</dbReference>
<dbReference type="EMBL" id="PQIB02000005">
    <property type="protein sequence ID" value="RLN19324.1"/>
    <property type="molecule type" value="Genomic_DNA"/>
</dbReference>
<evidence type="ECO:0000313" key="4">
    <source>
        <dbReference type="Proteomes" id="UP000275267"/>
    </source>
</evidence>
<evidence type="ECO:0000259" key="2">
    <source>
        <dbReference type="Pfam" id="PF13456"/>
    </source>
</evidence>
<dbReference type="Gene3D" id="3.30.420.10">
    <property type="entry name" value="Ribonuclease H-like superfamily/Ribonuclease H"/>
    <property type="match status" value="1"/>
</dbReference>
<keyword evidence="4" id="KW-1185">Reference proteome</keyword>
<dbReference type="Proteomes" id="UP000275267">
    <property type="component" value="Unassembled WGS sequence"/>
</dbReference>
<comment type="caution">
    <text evidence="3">The sequence shown here is derived from an EMBL/GenBank/DDBJ whole genome shotgun (WGS) entry which is preliminary data.</text>
</comment>
<dbReference type="GO" id="GO:0003676">
    <property type="term" value="F:nucleic acid binding"/>
    <property type="evidence" value="ECO:0007669"/>
    <property type="project" value="InterPro"/>
</dbReference>
<feature type="region of interest" description="Disordered" evidence="1">
    <location>
        <begin position="113"/>
        <end position="134"/>
    </location>
</feature>
<protein>
    <recommendedName>
        <fullName evidence="2">RNase H type-1 domain-containing protein</fullName>
    </recommendedName>
</protein>
<dbReference type="AlphaFoldDB" id="A0A3L6SFJ0"/>
<gene>
    <name evidence="3" type="ORF">C2845_PM02G12540</name>
</gene>